<name>A0A9W6NUC5_9PSEU</name>
<organism evidence="1 2">
    <name type="scientific">Pseudonocardia halophobica</name>
    <dbReference type="NCBI Taxonomy" id="29401"/>
    <lineage>
        <taxon>Bacteria</taxon>
        <taxon>Bacillati</taxon>
        <taxon>Actinomycetota</taxon>
        <taxon>Actinomycetes</taxon>
        <taxon>Pseudonocardiales</taxon>
        <taxon>Pseudonocardiaceae</taxon>
        <taxon>Pseudonocardia</taxon>
    </lineage>
</organism>
<sequence length="213" mass="24734">MVRRGNHEGLALHLFENLQYCGDNPIKLRVVICLMPVTSNSVKFIEKEYARSRLGEPNHTFEVLRCLAEVGRNECWQRYRRDWQTQACCQRLSRGSLPSPRLPNEEEPLTWPQLEAGQNMPRPIFLDELQQRAKHAIHEDQVIEFDPRLRQPQQRPIVPALRNRKHCWHRPNARTLVSIKRLLQFISKQVVALPTFISNYGGCSVPEGTIVAP</sequence>
<evidence type="ECO:0000313" key="2">
    <source>
        <dbReference type="Proteomes" id="UP001143463"/>
    </source>
</evidence>
<comment type="caution">
    <text evidence="1">The sequence shown here is derived from an EMBL/GenBank/DDBJ whole genome shotgun (WGS) entry which is preliminary data.</text>
</comment>
<gene>
    <name evidence="1" type="ORF">GCM10017577_04210</name>
</gene>
<proteinExistence type="predicted"/>
<evidence type="ECO:0000313" key="1">
    <source>
        <dbReference type="EMBL" id="GLL09281.1"/>
    </source>
</evidence>
<reference evidence="1" key="2">
    <citation type="submission" date="2023-01" db="EMBL/GenBank/DDBJ databases">
        <authorList>
            <person name="Sun Q."/>
            <person name="Evtushenko L."/>
        </authorList>
    </citation>
    <scope>NUCLEOTIDE SEQUENCE</scope>
    <source>
        <strain evidence="1">VKM Ac-1069</strain>
    </source>
</reference>
<keyword evidence="2" id="KW-1185">Reference proteome</keyword>
<reference evidence="1" key="1">
    <citation type="journal article" date="2014" name="Int. J. Syst. Evol. Microbiol.">
        <title>Complete genome sequence of Corynebacterium casei LMG S-19264T (=DSM 44701T), isolated from a smear-ripened cheese.</title>
        <authorList>
            <consortium name="US DOE Joint Genome Institute (JGI-PGF)"/>
            <person name="Walter F."/>
            <person name="Albersmeier A."/>
            <person name="Kalinowski J."/>
            <person name="Ruckert C."/>
        </authorList>
    </citation>
    <scope>NUCLEOTIDE SEQUENCE</scope>
    <source>
        <strain evidence="1">VKM Ac-1069</strain>
    </source>
</reference>
<protein>
    <submittedName>
        <fullName evidence="1">Uncharacterized protein</fullName>
    </submittedName>
</protein>
<dbReference type="AlphaFoldDB" id="A0A9W6NUC5"/>
<dbReference type="EMBL" id="BSFQ01000001">
    <property type="protein sequence ID" value="GLL09281.1"/>
    <property type="molecule type" value="Genomic_DNA"/>
</dbReference>
<accession>A0A9W6NUC5</accession>
<dbReference type="Proteomes" id="UP001143463">
    <property type="component" value="Unassembled WGS sequence"/>
</dbReference>